<dbReference type="Proteomes" id="UP000034185">
    <property type="component" value="Unassembled WGS sequence"/>
</dbReference>
<reference evidence="1 2" key="1">
    <citation type="journal article" date="2015" name="Nature">
        <title>rRNA introns, odd ribosomes, and small enigmatic genomes across a large radiation of phyla.</title>
        <authorList>
            <person name="Brown C.T."/>
            <person name="Hug L.A."/>
            <person name="Thomas B.C."/>
            <person name="Sharon I."/>
            <person name="Castelle C.J."/>
            <person name="Singh A."/>
            <person name="Wilkins M.J."/>
            <person name="Williams K.H."/>
            <person name="Banfield J.F."/>
        </authorList>
    </citation>
    <scope>NUCLEOTIDE SEQUENCE [LARGE SCALE GENOMIC DNA]</scope>
</reference>
<evidence type="ECO:0000313" key="2">
    <source>
        <dbReference type="Proteomes" id="UP000034185"/>
    </source>
</evidence>
<dbReference type="AlphaFoldDB" id="A0A0G1X9M9"/>
<evidence type="ECO:0000313" key="1">
    <source>
        <dbReference type="EMBL" id="KKW27938.1"/>
    </source>
</evidence>
<proteinExistence type="predicted"/>
<protein>
    <submittedName>
        <fullName evidence="1">Uncharacterized protein</fullName>
    </submittedName>
</protein>
<sequence>MAEYWLGNTQLDRSVFRSLRRFTGTDVRGVHKEVCRRLWKERVVALFQFLPDENDVWCALQRLSRRGRVDKYTFEDRAGNHVHYRVNCRSW</sequence>
<dbReference type="EMBL" id="LCRA01000005">
    <property type="protein sequence ID" value="KKW27938.1"/>
    <property type="molecule type" value="Genomic_DNA"/>
</dbReference>
<gene>
    <name evidence="1" type="ORF">UY70_C0005G0002</name>
</gene>
<name>A0A0G1X9M9_9BACT</name>
<accession>A0A0G1X9M9</accession>
<comment type="caution">
    <text evidence="1">The sequence shown here is derived from an EMBL/GenBank/DDBJ whole genome shotgun (WGS) entry which is preliminary data.</text>
</comment>
<organism evidence="1 2">
    <name type="scientific">Candidatus Kaiserbacteria bacterium GW2011_GWB1_52_6</name>
    <dbReference type="NCBI Taxonomy" id="1618674"/>
    <lineage>
        <taxon>Bacteria</taxon>
        <taxon>Candidatus Kaiseribacteriota</taxon>
    </lineage>
</organism>